<protein>
    <recommendedName>
        <fullName evidence="2">AAA+ ATPase domain-containing protein</fullName>
    </recommendedName>
</protein>
<feature type="compositionally biased region" description="Basic residues" evidence="1">
    <location>
        <begin position="409"/>
        <end position="421"/>
    </location>
</feature>
<dbReference type="GO" id="GO:0005524">
    <property type="term" value="F:ATP binding"/>
    <property type="evidence" value="ECO:0007669"/>
    <property type="project" value="InterPro"/>
</dbReference>
<evidence type="ECO:0000259" key="2">
    <source>
        <dbReference type="SMART" id="SM00382"/>
    </source>
</evidence>
<dbReference type="EMBL" id="KE721204">
    <property type="protein sequence ID" value="ERF71539.1"/>
    <property type="molecule type" value="Genomic_DNA"/>
</dbReference>
<feature type="compositionally biased region" description="Acidic residues" evidence="1">
    <location>
        <begin position="364"/>
        <end position="383"/>
    </location>
</feature>
<feature type="region of interest" description="Disordered" evidence="1">
    <location>
        <begin position="321"/>
        <end position="432"/>
    </location>
</feature>
<dbReference type="InterPro" id="IPR027417">
    <property type="entry name" value="P-loop_NTPase"/>
</dbReference>
<dbReference type="GO" id="GO:0016887">
    <property type="term" value="F:ATP hydrolysis activity"/>
    <property type="evidence" value="ECO:0007669"/>
    <property type="project" value="InterPro"/>
</dbReference>
<dbReference type="HOGENOM" id="CLU_634640_0_0_1"/>
<proteinExistence type="predicted"/>
<name>U1HR03_ENDPU</name>
<feature type="compositionally biased region" description="Basic residues" evidence="1">
    <location>
        <begin position="387"/>
        <end position="396"/>
    </location>
</feature>
<keyword evidence="4" id="KW-1185">Reference proteome</keyword>
<evidence type="ECO:0000313" key="3">
    <source>
        <dbReference type="EMBL" id="ERF71539.1"/>
    </source>
</evidence>
<feature type="domain" description="AAA+ ATPase" evidence="2">
    <location>
        <begin position="106"/>
        <end position="244"/>
    </location>
</feature>
<gene>
    <name evidence="3" type="ORF">EPUS_00528</name>
</gene>
<evidence type="ECO:0000256" key="1">
    <source>
        <dbReference type="SAM" id="MobiDB-lite"/>
    </source>
</evidence>
<dbReference type="InterPro" id="IPR056599">
    <property type="entry name" value="AAA_lid_fung"/>
</dbReference>
<dbReference type="SUPFAM" id="SSF52540">
    <property type="entry name" value="P-loop containing nucleoside triphosphate hydrolases"/>
    <property type="match status" value="1"/>
</dbReference>
<dbReference type="RefSeq" id="XP_007802748.1">
    <property type="nucleotide sequence ID" value="XM_007804557.1"/>
</dbReference>
<feature type="compositionally biased region" description="Basic and acidic residues" evidence="1">
    <location>
        <begin position="397"/>
        <end position="408"/>
    </location>
</feature>
<organism evidence="3 4">
    <name type="scientific">Endocarpon pusillum (strain Z07020 / HMAS-L-300199)</name>
    <name type="common">Lichen-forming fungus</name>
    <dbReference type="NCBI Taxonomy" id="1263415"/>
    <lineage>
        <taxon>Eukaryota</taxon>
        <taxon>Fungi</taxon>
        <taxon>Dikarya</taxon>
        <taxon>Ascomycota</taxon>
        <taxon>Pezizomycotina</taxon>
        <taxon>Eurotiomycetes</taxon>
        <taxon>Chaetothyriomycetidae</taxon>
        <taxon>Verrucariales</taxon>
        <taxon>Verrucariaceae</taxon>
        <taxon>Endocarpon</taxon>
    </lineage>
</organism>
<dbReference type="OrthoDB" id="10042665at2759"/>
<dbReference type="GeneID" id="19235589"/>
<dbReference type="Pfam" id="PF00004">
    <property type="entry name" value="AAA"/>
    <property type="match status" value="1"/>
</dbReference>
<dbReference type="Pfam" id="PF23232">
    <property type="entry name" value="AAA_lid_13"/>
    <property type="match status" value="1"/>
</dbReference>
<feature type="compositionally biased region" description="Basic and acidic residues" evidence="1">
    <location>
        <begin position="349"/>
        <end position="363"/>
    </location>
</feature>
<dbReference type="SMART" id="SM00382">
    <property type="entry name" value="AAA"/>
    <property type="match status" value="1"/>
</dbReference>
<dbReference type="InterPro" id="IPR003593">
    <property type="entry name" value="AAA+_ATPase"/>
</dbReference>
<dbReference type="Gene3D" id="3.40.50.300">
    <property type="entry name" value="P-loop containing nucleotide triphosphate hydrolases"/>
    <property type="match status" value="1"/>
</dbReference>
<reference evidence="4" key="1">
    <citation type="journal article" date="2014" name="BMC Genomics">
        <title>Genome characteristics reveal the impact of lichenization on lichen-forming fungus Endocarpon pusillum Hedwig (Verrucariales, Ascomycota).</title>
        <authorList>
            <person name="Wang Y.-Y."/>
            <person name="Liu B."/>
            <person name="Zhang X.-Y."/>
            <person name="Zhou Q.-M."/>
            <person name="Zhang T."/>
            <person name="Li H."/>
            <person name="Yu Y.-F."/>
            <person name="Zhang X.-L."/>
            <person name="Hao X.-Y."/>
            <person name="Wang M."/>
            <person name="Wang L."/>
            <person name="Wei J.-C."/>
        </authorList>
    </citation>
    <scope>NUCLEOTIDE SEQUENCE [LARGE SCALE GENOMIC DNA]</scope>
    <source>
        <strain evidence="4">Z07020 / HMAS-L-300199</strain>
    </source>
</reference>
<evidence type="ECO:0000313" key="4">
    <source>
        <dbReference type="Proteomes" id="UP000019373"/>
    </source>
</evidence>
<dbReference type="eggNOG" id="KOG0742">
    <property type="taxonomic scope" value="Eukaryota"/>
</dbReference>
<dbReference type="PANTHER" id="PTHR46411">
    <property type="entry name" value="FAMILY ATPASE, PUTATIVE-RELATED"/>
    <property type="match status" value="1"/>
</dbReference>
<accession>U1HR03</accession>
<dbReference type="AlphaFoldDB" id="U1HR03"/>
<dbReference type="InterPro" id="IPR003959">
    <property type="entry name" value="ATPase_AAA_core"/>
</dbReference>
<dbReference type="PANTHER" id="PTHR46411:SF2">
    <property type="entry name" value="AAA+ ATPASE DOMAIN-CONTAINING PROTEIN"/>
    <property type="match status" value="1"/>
</dbReference>
<sequence length="432" mass="48353">MDSSKKPLFTGEYLSNVDGNEAASMASECTCEACTARLERSKIKKGLVLGLRTAWIRSTSRPTGTTSCSCAALKYLGTSSANGNGSGSTQNTFRRINTDFIKGKGEGRIFLLHGPPGVGKTCTAESVAELLERPLLALTCGNIGTSATDVERLGQYLTWGELWGDLVLLDEADIYLEKRAYNEVERNSVVSVFLRALEYYRGLLFLTTNRVNAFDDAFKPRRHSGNNFLKLGVKDDIEVTKKGRKYIRENETLRQLQWNRREIRNAFQTFGGEGANEGKICVTSKHMKRVVNMAKAFSDYCLALNRGRSDFLAQPPLAMRSKKAELASKTKTKSRKQESESTSGSSSDSESKRKTFVKSLKDESESEEETSEEETSEEETSEEEVARKKKDSKSKKSKAEESSMEEKQRRKAKYKWRVRKGKPAEESDESDE</sequence>
<dbReference type="Proteomes" id="UP000019373">
    <property type="component" value="Unassembled WGS sequence"/>
</dbReference>